<dbReference type="Gene3D" id="3.40.390.10">
    <property type="entry name" value="Collagenase (Catalytic Domain)"/>
    <property type="match status" value="1"/>
</dbReference>
<dbReference type="InterPro" id="IPR013858">
    <property type="entry name" value="Peptidase_M10B_C"/>
</dbReference>
<keyword evidence="4" id="KW-0677">Repeat</keyword>
<feature type="domain" description="Peptidase M10 serralysin C-terminal" evidence="5">
    <location>
        <begin position="655"/>
        <end position="741"/>
    </location>
</feature>
<dbReference type="GO" id="GO:0005615">
    <property type="term" value="C:extracellular space"/>
    <property type="evidence" value="ECO:0007669"/>
    <property type="project" value="InterPro"/>
</dbReference>
<name>A0A926VD25_9CYAN</name>
<dbReference type="Pfam" id="PF00353">
    <property type="entry name" value="HemolysinCabind"/>
    <property type="match status" value="1"/>
</dbReference>
<gene>
    <name evidence="6" type="ORF">H6G03_10700</name>
</gene>
<comment type="caution">
    <text evidence="6">The sequence shown here is derived from an EMBL/GenBank/DDBJ whole genome shotgun (WGS) entry which is preliminary data.</text>
</comment>
<dbReference type="Pfam" id="PF08548">
    <property type="entry name" value="Peptidase_M10_C"/>
    <property type="match status" value="1"/>
</dbReference>
<comment type="cofactor">
    <cofactor evidence="1">
        <name>Ca(2+)</name>
        <dbReference type="ChEBI" id="CHEBI:29108"/>
    </cofactor>
</comment>
<dbReference type="RefSeq" id="WP_190464377.1">
    <property type="nucleotide sequence ID" value="NZ_JACJPW010000022.1"/>
</dbReference>
<evidence type="ECO:0000313" key="6">
    <source>
        <dbReference type="EMBL" id="MBD2181571.1"/>
    </source>
</evidence>
<dbReference type="AlphaFoldDB" id="A0A926VD25"/>
<dbReference type="Proteomes" id="UP000641646">
    <property type="component" value="Unassembled WGS sequence"/>
</dbReference>
<dbReference type="Gene3D" id="2.150.10.10">
    <property type="entry name" value="Serralysin-like metalloprotease, C-terminal"/>
    <property type="match status" value="1"/>
</dbReference>
<reference evidence="6" key="1">
    <citation type="journal article" date="2015" name="ISME J.">
        <title>Draft Genome Sequence of Streptomyces incarnatus NRRL8089, which Produces the Nucleoside Antibiotic Sinefungin.</title>
        <authorList>
            <person name="Oshima K."/>
            <person name="Hattori M."/>
            <person name="Shimizu H."/>
            <person name="Fukuda K."/>
            <person name="Nemoto M."/>
            <person name="Inagaki K."/>
            <person name="Tamura T."/>
        </authorList>
    </citation>
    <scope>NUCLEOTIDE SEQUENCE</scope>
    <source>
        <strain evidence="6">FACHB-1375</strain>
    </source>
</reference>
<evidence type="ECO:0000256" key="1">
    <source>
        <dbReference type="ARBA" id="ARBA00001913"/>
    </source>
</evidence>
<comment type="subcellular location">
    <subcellularLocation>
        <location evidence="2">Secreted</location>
    </subcellularLocation>
</comment>
<reference evidence="6" key="2">
    <citation type="submission" date="2020-08" db="EMBL/GenBank/DDBJ databases">
        <authorList>
            <person name="Chen M."/>
            <person name="Teng W."/>
            <person name="Zhao L."/>
            <person name="Hu C."/>
            <person name="Zhou Y."/>
            <person name="Han B."/>
            <person name="Song L."/>
            <person name="Shu W."/>
        </authorList>
    </citation>
    <scope>NUCLEOTIDE SEQUENCE</scope>
    <source>
        <strain evidence="6">FACHB-1375</strain>
    </source>
</reference>
<dbReference type="GO" id="GO:0008237">
    <property type="term" value="F:metallopeptidase activity"/>
    <property type="evidence" value="ECO:0007669"/>
    <property type="project" value="InterPro"/>
</dbReference>
<dbReference type="SUPFAM" id="SSF51120">
    <property type="entry name" value="beta-Roll"/>
    <property type="match status" value="1"/>
</dbReference>
<dbReference type="InterPro" id="IPR024079">
    <property type="entry name" value="MetalloPept_cat_dom_sf"/>
</dbReference>
<evidence type="ECO:0000256" key="4">
    <source>
        <dbReference type="ARBA" id="ARBA00022737"/>
    </source>
</evidence>
<dbReference type="EMBL" id="JACJPW010000022">
    <property type="protein sequence ID" value="MBD2181571.1"/>
    <property type="molecule type" value="Genomic_DNA"/>
</dbReference>
<evidence type="ECO:0000256" key="3">
    <source>
        <dbReference type="ARBA" id="ARBA00022525"/>
    </source>
</evidence>
<keyword evidence="3" id="KW-0964">Secreted</keyword>
<evidence type="ECO:0000256" key="2">
    <source>
        <dbReference type="ARBA" id="ARBA00004613"/>
    </source>
</evidence>
<keyword evidence="7" id="KW-1185">Reference proteome</keyword>
<sequence length="792" mass="87502">MFPPVVLPLSVQEIYDESFYRANYPELANLNSRELERHLLTTGIPQGFKYSPFFDVSYYRSNNTDLGNLNNEQLLNHFLSTGVAERRKTSSYIDLDFYQASNPDLAQLDNAQLFVHLKNFGLAEGRPFSPAVDLNAFRASNPNFAGLDNQQLFEQFQLSGISVETPTTAPELFDVEFYRQNNPDLVAAGIDTDAELLEHFQNFGIADIGRKFSPFLDLDYYLSKNPDLVTTGLTRRDAYDHFQKYGLDEGRSFSQFFDVRYYLDNNHDLRASGMNYRQAFAHFQNFGVNEARRPSLLFNPVYYLDNNADLAAAKLTSKEAFEHFQISGLKEGRRSSIFFDPQALAALIRTDFQPASVDPTTFFQPTVKWNVPASNVLTYSFVTTASAFLYEGQETGVKELDDRTKNNIRSILRLYSQYIPVNFVEVTDRPPNIGQIRFMYSNREQAPDTLAYAYYPKDPGDDTLSYPVDSLGGDVHLNGDKSVIDFATGPGTVSYELLLQNVGRALGLKPTIVSSPNLNVGKDNNTNTVMTANFSLERYNGAMASTPMSYDIRALQFLYGASYFNSNDTTYNFDASNFFGIKQTLWDSGGIDTLDFSGLPPDQVGYYFDMNEGGQNTQQVALNTATYLVPSGDDNQTNEDGSPVLTPYNTSLYSTSVAFGSEIENLVGSNGKDEILGNSLFNNIKGNGSDDRITGARGKDTLTGGDGADTFVFAPGDGGPTPETADVITDFTDGQDKIGLALALPFGALTITQGSGTYANDTLIRIAGSGEYLAVLTGVQAGLINSEDFISV</sequence>
<accession>A0A926VD25</accession>
<dbReference type="InterPro" id="IPR011049">
    <property type="entry name" value="Serralysin-like_metalloprot_C"/>
</dbReference>
<dbReference type="InterPro" id="IPR001343">
    <property type="entry name" value="Hemolysn_Ca-bd"/>
</dbReference>
<dbReference type="SUPFAM" id="SSF55486">
    <property type="entry name" value="Metalloproteases ('zincins'), catalytic domain"/>
    <property type="match status" value="1"/>
</dbReference>
<evidence type="ECO:0000313" key="7">
    <source>
        <dbReference type="Proteomes" id="UP000641646"/>
    </source>
</evidence>
<dbReference type="GO" id="GO:0005509">
    <property type="term" value="F:calcium ion binding"/>
    <property type="evidence" value="ECO:0007669"/>
    <property type="project" value="InterPro"/>
</dbReference>
<protein>
    <submittedName>
        <fullName evidence="6">M10 family metallopeptidase C-terminal domain-containing protein</fullName>
    </submittedName>
</protein>
<dbReference type="PROSITE" id="PS00330">
    <property type="entry name" value="HEMOLYSIN_CALCIUM"/>
    <property type="match status" value="1"/>
</dbReference>
<proteinExistence type="predicted"/>
<organism evidence="6 7">
    <name type="scientific">Aerosakkonema funiforme FACHB-1375</name>
    <dbReference type="NCBI Taxonomy" id="2949571"/>
    <lineage>
        <taxon>Bacteria</taxon>
        <taxon>Bacillati</taxon>
        <taxon>Cyanobacteriota</taxon>
        <taxon>Cyanophyceae</taxon>
        <taxon>Oscillatoriophycideae</taxon>
        <taxon>Aerosakkonematales</taxon>
        <taxon>Aerosakkonemataceae</taxon>
        <taxon>Aerosakkonema</taxon>
    </lineage>
</organism>
<dbReference type="InterPro" id="IPR018511">
    <property type="entry name" value="Hemolysin-typ_Ca-bd_CS"/>
</dbReference>
<evidence type="ECO:0000259" key="5">
    <source>
        <dbReference type="Pfam" id="PF08548"/>
    </source>
</evidence>